<protein>
    <recommendedName>
        <fullName evidence="2">Diphthine--ammonia ligase</fullName>
        <ecNumber evidence="1">6.3.1.14</ecNumber>
    </recommendedName>
    <alternativeName>
        <fullName evidence="3">Diphthamide synthase</fullName>
    </alternativeName>
    <alternativeName>
        <fullName evidence="4">Diphthamide synthetase</fullName>
    </alternativeName>
</protein>
<proteinExistence type="predicted"/>
<dbReference type="EC" id="6.3.1.14" evidence="1"/>
<dbReference type="Proteomes" id="UP001633002">
    <property type="component" value="Unassembled WGS sequence"/>
</dbReference>
<dbReference type="GO" id="GO:0017178">
    <property type="term" value="F:diphthine-ammonia ligase activity"/>
    <property type="evidence" value="ECO:0007669"/>
    <property type="project" value="UniProtKB-EC"/>
</dbReference>
<sequence length="424" mass="46220">MHLCKSYGHEIVALANLYPVDESIDELDSYMYQTVGHQVITAVAQCIGLPLFRRKIQGQSRSTDLRYMRTDGDEVEDLEVLLRAVKSRFPDLQGVSTGAIASDYQRLRVENVCSRLGLISLAYMWKQEQPILLQNMIDSGLRAILVKVAAMGLDPHKHLGKELSSLQPLLMRLQEAFVEVVPFTCVMRPLEEFSDGEDEEPVPSWREIRTDNVPLQEALKRKFGEDVASGKLSQDGGLHTQQQFVCAPCKGLVLSRYFCRAVSHLLLTGGETCSEPSSCEVTASLNRSMLAGSLDLSGIGQTDDSPGKLENGIASEGESSLTSALSKSLYSLSLILKDASLSWDDVVVFRVYFVRSIISAYSMGKALDAAILKINDGEFRSQGSTSNVVPRPTLIPVLGVGESSKLEGVVGIEVTASGGLASKL</sequence>
<organism evidence="7 8">
    <name type="scientific">Riccia sorocarpa</name>
    <dbReference type="NCBI Taxonomy" id="122646"/>
    <lineage>
        <taxon>Eukaryota</taxon>
        <taxon>Viridiplantae</taxon>
        <taxon>Streptophyta</taxon>
        <taxon>Embryophyta</taxon>
        <taxon>Marchantiophyta</taxon>
        <taxon>Marchantiopsida</taxon>
        <taxon>Marchantiidae</taxon>
        <taxon>Marchantiales</taxon>
        <taxon>Ricciaceae</taxon>
        <taxon>Riccia</taxon>
    </lineage>
</organism>
<dbReference type="NCBIfam" id="TIGR00290">
    <property type="entry name" value="MJ0570_dom"/>
    <property type="match status" value="1"/>
</dbReference>
<dbReference type="InterPro" id="IPR002761">
    <property type="entry name" value="Diphthami_syn_dom"/>
</dbReference>
<keyword evidence="8" id="KW-1185">Reference proteome</keyword>
<dbReference type="PANTHER" id="PTHR12196:SF2">
    <property type="entry name" value="DIPHTHINE--AMMONIA LIGASE"/>
    <property type="match status" value="1"/>
</dbReference>
<name>A0ABD3HU64_9MARC</name>
<evidence type="ECO:0000256" key="1">
    <source>
        <dbReference type="ARBA" id="ARBA00012089"/>
    </source>
</evidence>
<comment type="catalytic activity">
    <reaction evidence="5">
        <text>diphthine-[translation elongation factor 2] + NH4(+) + ATP = diphthamide-[translation elongation factor 2] + AMP + diphosphate + H(+)</text>
        <dbReference type="Rhea" id="RHEA:19753"/>
        <dbReference type="Rhea" id="RHEA-COMP:10172"/>
        <dbReference type="Rhea" id="RHEA-COMP:10174"/>
        <dbReference type="ChEBI" id="CHEBI:15378"/>
        <dbReference type="ChEBI" id="CHEBI:16692"/>
        <dbReference type="ChEBI" id="CHEBI:28938"/>
        <dbReference type="ChEBI" id="CHEBI:30616"/>
        <dbReference type="ChEBI" id="CHEBI:33019"/>
        <dbReference type="ChEBI" id="CHEBI:82696"/>
        <dbReference type="ChEBI" id="CHEBI:456215"/>
        <dbReference type="EC" id="6.3.1.14"/>
    </reaction>
</comment>
<dbReference type="FunFam" id="3.40.50.620:FF:000145">
    <property type="entry name" value="ATP-binding domain containing protein"/>
    <property type="match status" value="1"/>
</dbReference>
<dbReference type="InterPro" id="IPR014729">
    <property type="entry name" value="Rossmann-like_a/b/a_fold"/>
</dbReference>
<evidence type="ECO:0000313" key="8">
    <source>
        <dbReference type="Proteomes" id="UP001633002"/>
    </source>
</evidence>
<reference evidence="7 8" key="1">
    <citation type="submission" date="2024-09" db="EMBL/GenBank/DDBJ databases">
        <title>Chromosome-scale assembly of Riccia sorocarpa.</title>
        <authorList>
            <person name="Paukszto L."/>
        </authorList>
    </citation>
    <scope>NUCLEOTIDE SEQUENCE [LARGE SCALE GENOMIC DNA]</scope>
    <source>
        <strain evidence="7">LP-2024</strain>
        <tissue evidence="7">Aerial parts of the thallus</tissue>
    </source>
</reference>
<evidence type="ECO:0000313" key="7">
    <source>
        <dbReference type="EMBL" id="KAL3694486.1"/>
    </source>
</evidence>
<gene>
    <name evidence="7" type="ORF">R1sor_008137</name>
</gene>
<dbReference type="PANTHER" id="PTHR12196">
    <property type="entry name" value="DOMAIN OF UNKNOWN FUNCTION 71 DUF71 -CONTAINING PROTEIN"/>
    <property type="match status" value="1"/>
</dbReference>
<feature type="domain" description="Diphthamide synthase" evidence="6">
    <location>
        <begin position="25"/>
        <end position="163"/>
    </location>
</feature>
<dbReference type="EMBL" id="JBJQOH010000003">
    <property type="protein sequence ID" value="KAL3694486.1"/>
    <property type="molecule type" value="Genomic_DNA"/>
</dbReference>
<evidence type="ECO:0000256" key="3">
    <source>
        <dbReference type="ARBA" id="ARBA00029814"/>
    </source>
</evidence>
<comment type="caution">
    <text evidence="7">The sequence shown here is derived from an EMBL/GenBank/DDBJ whole genome shotgun (WGS) entry which is preliminary data.</text>
</comment>
<evidence type="ECO:0000259" key="6">
    <source>
        <dbReference type="Pfam" id="PF01902"/>
    </source>
</evidence>
<dbReference type="SUPFAM" id="SSF52402">
    <property type="entry name" value="Adenine nucleotide alpha hydrolases-like"/>
    <property type="match status" value="1"/>
</dbReference>
<evidence type="ECO:0000256" key="2">
    <source>
        <dbReference type="ARBA" id="ARBA00018426"/>
    </source>
</evidence>
<dbReference type="AlphaFoldDB" id="A0ABD3HU64"/>
<dbReference type="InterPro" id="IPR030662">
    <property type="entry name" value="DPH6/MJ0570"/>
</dbReference>
<accession>A0ABD3HU64</accession>
<dbReference type="Gene3D" id="3.40.50.620">
    <property type="entry name" value="HUPs"/>
    <property type="match status" value="1"/>
</dbReference>
<evidence type="ECO:0000256" key="5">
    <source>
        <dbReference type="ARBA" id="ARBA00048108"/>
    </source>
</evidence>
<dbReference type="CDD" id="cd01994">
    <property type="entry name" value="AANH_PF0828-like"/>
    <property type="match status" value="1"/>
</dbReference>
<dbReference type="Gene3D" id="3.90.1490.10">
    <property type="entry name" value="putative n-type atp pyrophosphatase, domain 2"/>
    <property type="match status" value="1"/>
</dbReference>
<dbReference type="Pfam" id="PF01902">
    <property type="entry name" value="Diphthami_syn_2"/>
    <property type="match status" value="1"/>
</dbReference>
<evidence type="ECO:0000256" key="4">
    <source>
        <dbReference type="ARBA" id="ARBA00031552"/>
    </source>
</evidence>